<dbReference type="SMART" id="SM00382">
    <property type="entry name" value="AAA"/>
    <property type="match status" value="1"/>
</dbReference>
<dbReference type="PANTHER" id="PTHR23076:SF110">
    <property type="entry name" value="INACTIVE ATP-DEPENDENT ZINC METALLOPROTEASE FTSHI 3, CHLOROPLASTIC-RELATED"/>
    <property type="match status" value="1"/>
</dbReference>
<dbReference type="PANTHER" id="PTHR23076">
    <property type="entry name" value="METALLOPROTEASE M41 FTSH"/>
    <property type="match status" value="1"/>
</dbReference>
<dbReference type="Gene3D" id="3.40.50.300">
    <property type="entry name" value="P-loop containing nucleotide triphosphate hydrolases"/>
    <property type="match status" value="1"/>
</dbReference>
<dbReference type="OrthoDB" id="27435at2759"/>
<dbReference type="InterPro" id="IPR027417">
    <property type="entry name" value="P-loop_NTPase"/>
</dbReference>
<dbReference type="AlphaFoldDB" id="A0A2U1NS24"/>
<keyword evidence="2" id="KW-0378">Hydrolase</keyword>
<reference evidence="2 3" key="1">
    <citation type="journal article" date="2018" name="Mol. Plant">
        <title>The genome of Artemisia annua provides insight into the evolution of Asteraceae family and artemisinin biosynthesis.</title>
        <authorList>
            <person name="Shen Q."/>
            <person name="Zhang L."/>
            <person name="Liao Z."/>
            <person name="Wang S."/>
            <person name="Yan T."/>
            <person name="Shi P."/>
            <person name="Liu M."/>
            <person name="Fu X."/>
            <person name="Pan Q."/>
            <person name="Wang Y."/>
            <person name="Lv Z."/>
            <person name="Lu X."/>
            <person name="Zhang F."/>
            <person name="Jiang W."/>
            <person name="Ma Y."/>
            <person name="Chen M."/>
            <person name="Hao X."/>
            <person name="Li L."/>
            <person name="Tang Y."/>
            <person name="Lv G."/>
            <person name="Zhou Y."/>
            <person name="Sun X."/>
            <person name="Brodelius P.E."/>
            <person name="Rose J.K.C."/>
            <person name="Tang K."/>
        </authorList>
    </citation>
    <scope>NUCLEOTIDE SEQUENCE [LARGE SCALE GENOMIC DNA]</scope>
    <source>
        <strain evidence="3">cv. Huhao1</strain>
        <tissue evidence="2">Leaf</tissue>
    </source>
</reference>
<accession>A0A2U1NS24</accession>
<keyword evidence="3" id="KW-1185">Reference proteome</keyword>
<evidence type="ECO:0000313" key="2">
    <source>
        <dbReference type="EMBL" id="PWA76271.1"/>
    </source>
</evidence>
<dbReference type="Proteomes" id="UP000245207">
    <property type="component" value="Unassembled WGS sequence"/>
</dbReference>
<dbReference type="STRING" id="35608.A0A2U1NS24"/>
<sequence>MAGQCSMAIKSYVSNPTVSLFRSSDNQINLKYPASIALPASASGLTALDVSFESDPVQYNQNTTSVSFHCRSTKDENHPETSVCGEVKDALSGFLKLTPMPLVSGFISSLFFESHRTKPMNVSFNELMGVDDIILEFQDIISMLRRNGDCKKSRESLPNGVLLYGPPGTGKSTVVHAMAREAKVPFFSVSACYIASGHLKIRSLFNEARRCSPSIVLIEDVDEIASPRENCESDPYLIELHTEMDKCNKDGSMVVVIAATDSLETLDPAFMSSRQFYKTFSLAKPDEDSLQKKAHLYYKDYIMEEDKEAICNLVASKTSGLVWPNLKSVVVQSRVAANWRGGDRVTMDDVLHAIRRLDEYIRVMKMIELHNNPCDS</sequence>
<dbReference type="CDD" id="cd19481">
    <property type="entry name" value="RecA-like_protease"/>
    <property type="match status" value="1"/>
</dbReference>
<dbReference type="GO" id="GO:0004176">
    <property type="term" value="F:ATP-dependent peptidase activity"/>
    <property type="evidence" value="ECO:0007669"/>
    <property type="project" value="TreeGrafter"/>
</dbReference>
<comment type="caution">
    <text evidence="2">The sequence shown here is derived from an EMBL/GenBank/DDBJ whole genome shotgun (WGS) entry which is preliminary data.</text>
</comment>
<name>A0A2U1NS24_ARTAN</name>
<dbReference type="SUPFAM" id="SSF52540">
    <property type="entry name" value="P-loop containing nucleoside triphosphate hydrolases"/>
    <property type="match status" value="1"/>
</dbReference>
<gene>
    <name evidence="2" type="ORF">CTI12_AA235970</name>
</gene>
<dbReference type="EMBL" id="PKPP01002287">
    <property type="protein sequence ID" value="PWA76271.1"/>
    <property type="molecule type" value="Genomic_DNA"/>
</dbReference>
<proteinExistence type="predicted"/>
<organism evidence="2 3">
    <name type="scientific">Artemisia annua</name>
    <name type="common">Sweet wormwood</name>
    <dbReference type="NCBI Taxonomy" id="35608"/>
    <lineage>
        <taxon>Eukaryota</taxon>
        <taxon>Viridiplantae</taxon>
        <taxon>Streptophyta</taxon>
        <taxon>Embryophyta</taxon>
        <taxon>Tracheophyta</taxon>
        <taxon>Spermatophyta</taxon>
        <taxon>Magnoliopsida</taxon>
        <taxon>eudicotyledons</taxon>
        <taxon>Gunneridae</taxon>
        <taxon>Pentapetalae</taxon>
        <taxon>asterids</taxon>
        <taxon>campanulids</taxon>
        <taxon>Asterales</taxon>
        <taxon>Asteraceae</taxon>
        <taxon>Asteroideae</taxon>
        <taxon>Anthemideae</taxon>
        <taxon>Artemisiinae</taxon>
        <taxon>Artemisia</taxon>
    </lineage>
</organism>
<dbReference type="GO" id="GO:0006508">
    <property type="term" value="P:proteolysis"/>
    <property type="evidence" value="ECO:0007669"/>
    <property type="project" value="TreeGrafter"/>
</dbReference>
<feature type="domain" description="AAA+ ATPase" evidence="1">
    <location>
        <begin position="157"/>
        <end position="282"/>
    </location>
</feature>
<dbReference type="GO" id="GO:0005524">
    <property type="term" value="F:ATP binding"/>
    <property type="evidence" value="ECO:0007669"/>
    <property type="project" value="InterPro"/>
</dbReference>
<dbReference type="InterPro" id="IPR003593">
    <property type="entry name" value="AAA+_ATPase"/>
</dbReference>
<evidence type="ECO:0000259" key="1">
    <source>
        <dbReference type="SMART" id="SM00382"/>
    </source>
</evidence>
<dbReference type="InterPro" id="IPR003959">
    <property type="entry name" value="ATPase_AAA_core"/>
</dbReference>
<dbReference type="GO" id="GO:0009535">
    <property type="term" value="C:chloroplast thylakoid membrane"/>
    <property type="evidence" value="ECO:0007669"/>
    <property type="project" value="TreeGrafter"/>
</dbReference>
<evidence type="ECO:0000313" key="3">
    <source>
        <dbReference type="Proteomes" id="UP000245207"/>
    </source>
</evidence>
<protein>
    <submittedName>
        <fullName evidence="2">ATPase, AAA-type, core, P-loop containing nucleoside triphosphate hydrolase</fullName>
    </submittedName>
</protein>
<dbReference type="Pfam" id="PF00004">
    <property type="entry name" value="AAA"/>
    <property type="match status" value="1"/>
</dbReference>
<dbReference type="GO" id="GO:0016887">
    <property type="term" value="F:ATP hydrolysis activity"/>
    <property type="evidence" value="ECO:0007669"/>
    <property type="project" value="InterPro"/>
</dbReference>